<feature type="compositionally biased region" description="Basic residues" evidence="1">
    <location>
        <begin position="221"/>
        <end position="249"/>
    </location>
</feature>
<feature type="non-terminal residue" evidence="2">
    <location>
        <position position="1"/>
    </location>
</feature>
<feature type="compositionally biased region" description="Basic and acidic residues" evidence="1">
    <location>
        <begin position="190"/>
        <end position="203"/>
    </location>
</feature>
<feature type="compositionally biased region" description="Basic residues" evidence="1">
    <location>
        <begin position="343"/>
        <end position="352"/>
    </location>
</feature>
<feature type="compositionally biased region" description="Basic and acidic residues" evidence="1">
    <location>
        <begin position="300"/>
        <end position="309"/>
    </location>
</feature>
<feature type="non-terminal residue" evidence="2">
    <location>
        <position position="360"/>
    </location>
</feature>
<dbReference type="GO" id="GO:0004022">
    <property type="term" value="F:alcohol dehydrogenase (NAD+) activity"/>
    <property type="evidence" value="ECO:0007669"/>
    <property type="project" value="UniProtKB-EC"/>
</dbReference>
<dbReference type="EMBL" id="CADCWN010000304">
    <property type="protein sequence ID" value="CAA9585857.1"/>
    <property type="molecule type" value="Genomic_DNA"/>
</dbReference>
<feature type="region of interest" description="Disordered" evidence="1">
    <location>
        <begin position="1"/>
        <end position="360"/>
    </location>
</feature>
<feature type="compositionally biased region" description="Low complexity" evidence="1">
    <location>
        <begin position="321"/>
        <end position="337"/>
    </location>
</feature>
<gene>
    <name evidence="2" type="ORF">AVDCRST_MAG18-3822</name>
</gene>
<dbReference type="AlphaFoldDB" id="A0A6J4VRD2"/>
<reference evidence="2" key="1">
    <citation type="submission" date="2020-02" db="EMBL/GenBank/DDBJ databases">
        <authorList>
            <person name="Meier V. D."/>
        </authorList>
    </citation>
    <scope>NUCLEOTIDE SEQUENCE</scope>
    <source>
        <strain evidence="2">AVDCRST_MAG18</strain>
    </source>
</reference>
<name>A0A6J4VRD2_9BACT</name>
<feature type="compositionally biased region" description="Gly residues" evidence="1">
    <location>
        <begin position="57"/>
        <end position="70"/>
    </location>
</feature>
<sequence>EGCGPARGARAAHHRGGRDRSAGAARGADPHRGGRGLPLRSALHRGQVPLRDAGHPGPRGGGHGGGGGRAGRLRPARRPGHHLPVGLLRPLRDVPERPPGPLHEVRRRPPPGGGPPPLAGRDADPADVQPLGLRRADARPRARRGQGGARPPLRAAGADRLRRDDRAGRGAEHGARRAGEHGGGHRLRRDRPELHPGRADRRGGPHHRHRHRAGQAGNGARVRRDRRARRRARRRGRAGARPHRRRGRLLVRGDRREECRRAGLRDAGTRRHRHDHRHDPGGPDDRAGRRDVPGRAPGAGERDGLEPLPHRHAALHQLVPAGAAEAGRAGDAAPALGRDQPRLRGHGRRARRAQRDHVRL</sequence>
<keyword evidence="2" id="KW-0560">Oxidoreductase</keyword>
<proteinExistence type="predicted"/>
<feature type="compositionally biased region" description="Basic and acidic residues" evidence="1">
    <location>
        <begin position="251"/>
        <end position="269"/>
    </location>
</feature>
<organism evidence="2">
    <name type="scientific">uncultured Thermomicrobiales bacterium</name>
    <dbReference type="NCBI Taxonomy" id="1645740"/>
    <lineage>
        <taxon>Bacteria</taxon>
        <taxon>Pseudomonadati</taxon>
        <taxon>Thermomicrobiota</taxon>
        <taxon>Thermomicrobia</taxon>
        <taxon>Thermomicrobiales</taxon>
        <taxon>environmental samples</taxon>
    </lineage>
</organism>
<feature type="compositionally biased region" description="Basic and acidic residues" evidence="1">
    <location>
        <begin position="157"/>
        <end position="183"/>
    </location>
</feature>
<evidence type="ECO:0000313" key="2">
    <source>
        <dbReference type="EMBL" id="CAA9585857.1"/>
    </source>
</evidence>
<protein>
    <submittedName>
        <fullName evidence="2">Alcohol dehydrogenase</fullName>
        <ecNumber evidence="2">1.1.1.1</ecNumber>
    </submittedName>
</protein>
<accession>A0A6J4VRD2</accession>
<feature type="compositionally biased region" description="Basic residues" evidence="1">
    <location>
        <begin position="71"/>
        <end position="81"/>
    </location>
</feature>
<evidence type="ECO:0000256" key="1">
    <source>
        <dbReference type="SAM" id="MobiDB-lite"/>
    </source>
</evidence>
<feature type="compositionally biased region" description="Basic and acidic residues" evidence="1">
    <location>
        <begin position="277"/>
        <end position="293"/>
    </location>
</feature>
<dbReference type="EC" id="1.1.1.1" evidence="2"/>
<feature type="compositionally biased region" description="Basic residues" evidence="1">
    <location>
        <begin position="204"/>
        <end position="213"/>
    </location>
</feature>